<gene>
    <name evidence="4" type="ORF">BTJ68_06545</name>
    <name evidence="3" type="ORF">BTJ68_08514</name>
</gene>
<dbReference type="InParanoid" id="A0A1Z5T9P2"/>
<dbReference type="AlphaFoldDB" id="A0A1Z5T9P2"/>
<dbReference type="EMBL" id="MUNK01000087">
    <property type="protein sequence ID" value="OTA32757.1"/>
    <property type="molecule type" value="Genomic_DNA"/>
</dbReference>
<dbReference type="Proteomes" id="UP000194280">
    <property type="component" value="Unassembled WGS sequence"/>
</dbReference>
<evidence type="ECO:0000313" key="5">
    <source>
        <dbReference type="Proteomes" id="UP000194280"/>
    </source>
</evidence>
<name>A0A1Z5T9P2_HORWE</name>
<proteinExistence type="predicted"/>
<keyword evidence="2" id="KW-0732">Signal</keyword>
<evidence type="ECO:0000256" key="1">
    <source>
        <dbReference type="SAM" id="MobiDB-lite"/>
    </source>
</evidence>
<feature type="compositionally biased region" description="Low complexity" evidence="1">
    <location>
        <begin position="24"/>
        <end position="49"/>
    </location>
</feature>
<evidence type="ECO:0000256" key="2">
    <source>
        <dbReference type="SAM" id="SignalP"/>
    </source>
</evidence>
<keyword evidence="5" id="KW-1185">Reference proteome</keyword>
<feature type="chain" id="PRO_5011909287" evidence="2">
    <location>
        <begin position="20"/>
        <end position="74"/>
    </location>
</feature>
<dbReference type="VEuPathDB" id="FungiDB:BTJ68_06545"/>
<accession>A0A1Z5T9P2</accession>
<protein>
    <submittedName>
        <fullName evidence="4">Uncharacterized protein</fullName>
    </submittedName>
</protein>
<dbReference type="EMBL" id="MUNK01000120">
    <property type="protein sequence ID" value="OTA31176.1"/>
    <property type="molecule type" value="Genomic_DNA"/>
</dbReference>
<reference evidence="4 5" key="1">
    <citation type="submission" date="2017-01" db="EMBL/GenBank/DDBJ databases">
        <title>The recent genome duplication of the halophilic yeast Hortaea werneckii: insights from long-read sequencing.</title>
        <authorList>
            <person name="Sinha S."/>
            <person name="Flibotte S."/>
            <person name="Neira M."/>
            <person name="Lenassi M."/>
            <person name="Gostincar C."/>
            <person name="Stajich J.E."/>
            <person name="Nislow C.E."/>
        </authorList>
    </citation>
    <scope>NUCLEOTIDE SEQUENCE [LARGE SCALE GENOMIC DNA]</scope>
    <source>
        <strain evidence="4 5">EXF-2000</strain>
    </source>
</reference>
<organism evidence="4 5">
    <name type="scientific">Hortaea werneckii EXF-2000</name>
    <dbReference type="NCBI Taxonomy" id="1157616"/>
    <lineage>
        <taxon>Eukaryota</taxon>
        <taxon>Fungi</taxon>
        <taxon>Dikarya</taxon>
        <taxon>Ascomycota</taxon>
        <taxon>Pezizomycotina</taxon>
        <taxon>Dothideomycetes</taxon>
        <taxon>Dothideomycetidae</taxon>
        <taxon>Mycosphaerellales</taxon>
        <taxon>Teratosphaeriaceae</taxon>
        <taxon>Hortaea</taxon>
    </lineage>
</organism>
<dbReference type="VEuPathDB" id="FungiDB:BTJ68_08514"/>
<feature type="region of interest" description="Disordered" evidence="1">
    <location>
        <begin position="24"/>
        <end position="52"/>
    </location>
</feature>
<sequence>MQFTTIIAPFLALAAAASAQYNGTAPSGTAMGTASASGAGTGSNPTTSPIDNGANNLAGSALGLVIAGGVALAL</sequence>
<feature type="signal peptide" evidence="2">
    <location>
        <begin position="1"/>
        <end position="19"/>
    </location>
</feature>
<evidence type="ECO:0000313" key="4">
    <source>
        <dbReference type="EMBL" id="OTA32757.1"/>
    </source>
</evidence>
<evidence type="ECO:0000313" key="3">
    <source>
        <dbReference type="EMBL" id="OTA31176.1"/>
    </source>
</evidence>
<comment type="caution">
    <text evidence="4">The sequence shown here is derived from an EMBL/GenBank/DDBJ whole genome shotgun (WGS) entry which is preliminary data.</text>
</comment>